<dbReference type="Proteomes" id="UP000242886">
    <property type="component" value="Chromosome SDENCHOL"/>
</dbReference>
<dbReference type="InterPro" id="IPR029044">
    <property type="entry name" value="Nucleotide-diphossugar_trans"/>
</dbReference>
<dbReference type="EMBL" id="LT837803">
    <property type="protein sequence ID" value="SMB24537.1"/>
    <property type="molecule type" value="Genomic_DNA"/>
</dbReference>
<dbReference type="PANTHER" id="PTHR46830:SF2">
    <property type="entry name" value="ALPHA-1,4-N-ACETYLGLUCOSAMINYLTRANSFERASE"/>
    <property type="match status" value="1"/>
</dbReference>
<gene>
    <name evidence="1" type="ORF">SDENCHOL_11083</name>
</gene>
<dbReference type="Pfam" id="PF04488">
    <property type="entry name" value="Gly_transf_sug"/>
    <property type="match status" value="1"/>
</dbReference>
<keyword evidence="2" id="KW-1185">Reference proteome</keyword>
<name>A0A7Z7HQ83_9PROT</name>
<protein>
    <submittedName>
        <fullName evidence="1">Glycosyltransferase sugar-binding region containing DXD motif</fullName>
    </submittedName>
</protein>
<reference evidence="1" key="1">
    <citation type="submission" date="2017-03" db="EMBL/GenBank/DDBJ databases">
        <authorList>
            <consortium name="AG Boll"/>
        </authorList>
    </citation>
    <scope>NUCLEOTIDE SEQUENCE [LARGE SCALE GENOMIC DNA]</scope>
    <source>
        <strain evidence="1">Chol</strain>
    </source>
</reference>
<evidence type="ECO:0000313" key="2">
    <source>
        <dbReference type="Proteomes" id="UP000242886"/>
    </source>
</evidence>
<dbReference type="PANTHER" id="PTHR46830">
    <property type="entry name" value="TRANSFERASE, PUTATIVE-RELATED"/>
    <property type="match status" value="1"/>
</dbReference>
<evidence type="ECO:0000313" key="1">
    <source>
        <dbReference type="EMBL" id="SMB24537.1"/>
    </source>
</evidence>
<proteinExistence type="predicted"/>
<dbReference type="SUPFAM" id="SSF53448">
    <property type="entry name" value="Nucleotide-diphospho-sugar transferases"/>
    <property type="match status" value="1"/>
</dbReference>
<dbReference type="RefSeq" id="WP_154716309.1">
    <property type="nucleotide sequence ID" value="NZ_LT837803.1"/>
</dbReference>
<sequence>MIPNVFHFVFGLREQREPFHLMYYLCLASCINVNRPDAVYFHYHHEPWGEWWERIKPGLILERIEPERTLAEYRYADASISPYRYAHLADFARLRILLERGGIYADIDTLFLRPIPAHWRERQFILGQEKAPQAAVDGGSLCNAWIASAPGAEFGRLWLEGFHEAFDGTWSNHSTLLPFRLWQKHPALVCVEPESAFYALDWTSRGIENLFLHSAGLPDEAYSLHLWNHLWFARERLDFTHFHADMLTVDYVLHADTTYANHARRHLPADAIGSLASYRRQRRNLRWRFPLRSLRSWLRAP</sequence>
<dbReference type="InterPro" id="IPR007577">
    <property type="entry name" value="GlycoTrfase_DXD_sugar-bd_CS"/>
</dbReference>
<dbReference type="Gene3D" id="3.90.550.20">
    <property type="match status" value="1"/>
</dbReference>
<dbReference type="AlphaFoldDB" id="A0A7Z7HQ83"/>
<dbReference type="GO" id="GO:0016740">
    <property type="term" value="F:transferase activity"/>
    <property type="evidence" value="ECO:0007669"/>
    <property type="project" value="UniProtKB-KW"/>
</dbReference>
<accession>A0A7Z7HQ83</accession>
<organism evidence="1 2">
    <name type="scientific">Sterolibacterium denitrificans</name>
    <dbReference type="NCBI Taxonomy" id="157592"/>
    <lineage>
        <taxon>Bacteria</taxon>
        <taxon>Pseudomonadati</taxon>
        <taxon>Pseudomonadota</taxon>
        <taxon>Betaproteobacteria</taxon>
        <taxon>Nitrosomonadales</taxon>
        <taxon>Sterolibacteriaceae</taxon>
        <taxon>Sterolibacterium</taxon>
    </lineage>
</organism>